<dbReference type="InterPro" id="IPR003594">
    <property type="entry name" value="HATPase_dom"/>
</dbReference>
<feature type="domain" description="Histidine kinase/HSP90-like ATPase" evidence="8">
    <location>
        <begin position="125"/>
        <end position="222"/>
    </location>
</feature>
<evidence type="ECO:0000313" key="10">
    <source>
        <dbReference type="Proteomes" id="UP000194469"/>
    </source>
</evidence>
<dbReference type="AlphaFoldDB" id="A0A1Y6FME9"/>
<dbReference type="RefSeq" id="WP_165760608.1">
    <property type="nucleotide sequence ID" value="NZ_FXWL01000002.1"/>
</dbReference>
<keyword evidence="10" id="KW-1185">Reference proteome</keyword>
<dbReference type="GeneID" id="303002450"/>
<keyword evidence="7" id="KW-0067">ATP-binding</keyword>
<dbReference type="SMART" id="SM00387">
    <property type="entry name" value="HATPase_c"/>
    <property type="match status" value="1"/>
</dbReference>
<evidence type="ECO:0000256" key="2">
    <source>
        <dbReference type="ARBA" id="ARBA00012438"/>
    </source>
</evidence>
<evidence type="ECO:0000256" key="1">
    <source>
        <dbReference type="ARBA" id="ARBA00000085"/>
    </source>
</evidence>
<keyword evidence="3" id="KW-0597">Phosphoprotein</keyword>
<sequence length="222" mass="24044">MTQQHQVPIFAPSPVAVLPPLRGPSRADEANHRIANNLQLLSALISLDARRVADPEMRDWFATVQLRIGAIANVHRQLYIAPDKAFVDLGAYLCELAEELDAAAAAIEGESRIRVEPAAVDVPAEDATAVGIIVSELVGNAFKYAYAPGVPGHVRIALRALPHGGYWLEVSDRGRGMERGQPSRGTGVGSQLVAIMAQRLRAAHRWHDNAPGTRFTLCVEPR</sequence>
<organism evidence="9 10">
    <name type="scientific">Sphingopyxis terrae subsp. ummariensis</name>
    <dbReference type="NCBI Taxonomy" id="429001"/>
    <lineage>
        <taxon>Bacteria</taxon>
        <taxon>Pseudomonadati</taxon>
        <taxon>Pseudomonadota</taxon>
        <taxon>Alphaproteobacteria</taxon>
        <taxon>Sphingomonadales</taxon>
        <taxon>Sphingomonadaceae</taxon>
        <taxon>Sphingopyxis</taxon>
    </lineage>
</organism>
<dbReference type="EMBL" id="FXWL01000002">
    <property type="protein sequence ID" value="SMQ76194.1"/>
    <property type="molecule type" value="Genomic_DNA"/>
</dbReference>
<reference evidence="10" key="1">
    <citation type="submission" date="2017-04" db="EMBL/GenBank/DDBJ databases">
        <authorList>
            <person name="Varghese N."/>
            <person name="Submissions S."/>
        </authorList>
    </citation>
    <scope>NUCLEOTIDE SEQUENCE [LARGE SCALE GENOMIC DNA]</scope>
    <source>
        <strain evidence="10">UI2</strain>
    </source>
</reference>
<dbReference type="Pfam" id="PF02518">
    <property type="entry name" value="HATPase_c"/>
    <property type="match status" value="1"/>
</dbReference>
<evidence type="ECO:0000256" key="3">
    <source>
        <dbReference type="ARBA" id="ARBA00022553"/>
    </source>
</evidence>
<evidence type="ECO:0000256" key="7">
    <source>
        <dbReference type="ARBA" id="ARBA00022840"/>
    </source>
</evidence>
<dbReference type="PANTHER" id="PTHR41523">
    <property type="entry name" value="TWO-COMPONENT SYSTEM SENSOR PROTEIN"/>
    <property type="match status" value="1"/>
</dbReference>
<keyword evidence="5" id="KW-0547">Nucleotide-binding</keyword>
<evidence type="ECO:0000256" key="6">
    <source>
        <dbReference type="ARBA" id="ARBA00022777"/>
    </source>
</evidence>
<evidence type="ECO:0000259" key="8">
    <source>
        <dbReference type="SMART" id="SM00387"/>
    </source>
</evidence>
<evidence type="ECO:0000256" key="5">
    <source>
        <dbReference type="ARBA" id="ARBA00022741"/>
    </source>
</evidence>
<comment type="catalytic activity">
    <reaction evidence="1">
        <text>ATP + protein L-histidine = ADP + protein N-phospho-L-histidine.</text>
        <dbReference type="EC" id="2.7.13.3"/>
    </reaction>
</comment>
<dbReference type="Gene3D" id="3.30.565.10">
    <property type="entry name" value="Histidine kinase-like ATPase, C-terminal domain"/>
    <property type="match status" value="1"/>
</dbReference>
<dbReference type="InterPro" id="IPR036890">
    <property type="entry name" value="HATPase_C_sf"/>
</dbReference>
<name>A0A1Y6FME9_9SPHN</name>
<dbReference type="GO" id="GO:0004673">
    <property type="term" value="F:protein histidine kinase activity"/>
    <property type="evidence" value="ECO:0007669"/>
    <property type="project" value="UniProtKB-EC"/>
</dbReference>
<dbReference type="GO" id="GO:0005524">
    <property type="term" value="F:ATP binding"/>
    <property type="evidence" value="ECO:0007669"/>
    <property type="project" value="UniProtKB-KW"/>
</dbReference>
<dbReference type="SUPFAM" id="SSF55874">
    <property type="entry name" value="ATPase domain of HSP90 chaperone/DNA topoisomerase II/histidine kinase"/>
    <property type="match status" value="1"/>
</dbReference>
<keyword evidence="4" id="KW-0808">Transferase</keyword>
<evidence type="ECO:0000256" key="4">
    <source>
        <dbReference type="ARBA" id="ARBA00022679"/>
    </source>
</evidence>
<dbReference type="PANTHER" id="PTHR41523:SF8">
    <property type="entry name" value="ETHYLENE RESPONSE SENSOR PROTEIN"/>
    <property type="match status" value="1"/>
</dbReference>
<dbReference type="EC" id="2.7.13.3" evidence="2"/>
<protein>
    <recommendedName>
        <fullName evidence="2">histidine kinase</fullName>
        <ecNumber evidence="2">2.7.13.3</ecNumber>
    </recommendedName>
</protein>
<dbReference type="InterPro" id="IPR011495">
    <property type="entry name" value="Sig_transdc_His_kin_sub2_dim/P"/>
</dbReference>
<dbReference type="Pfam" id="PF07568">
    <property type="entry name" value="HisKA_2"/>
    <property type="match status" value="1"/>
</dbReference>
<dbReference type="Proteomes" id="UP000194469">
    <property type="component" value="Unassembled WGS sequence"/>
</dbReference>
<keyword evidence="6 9" id="KW-0418">Kinase</keyword>
<accession>A0A1Y6FME9</accession>
<gene>
    <name evidence="9" type="ORF">SAMN06295984_1639</name>
</gene>
<proteinExistence type="predicted"/>
<evidence type="ECO:0000313" key="9">
    <source>
        <dbReference type="EMBL" id="SMQ76194.1"/>
    </source>
</evidence>